<dbReference type="PROSITE" id="PS51462">
    <property type="entry name" value="NUDIX"/>
    <property type="match status" value="1"/>
</dbReference>
<name>A0A2T5MGM0_9GAMM</name>
<dbReference type="Pfam" id="PF00293">
    <property type="entry name" value="NUDIX"/>
    <property type="match status" value="1"/>
</dbReference>
<accession>A0A2T5MGM0</accession>
<dbReference type="Proteomes" id="UP000244248">
    <property type="component" value="Unassembled WGS sequence"/>
</dbReference>
<dbReference type="SUPFAM" id="SSF55811">
    <property type="entry name" value="Nudix"/>
    <property type="match status" value="1"/>
</dbReference>
<dbReference type="OrthoDB" id="9794310at2"/>
<evidence type="ECO:0000313" key="4">
    <source>
        <dbReference type="Proteomes" id="UP000244248"/>
    </source>
</evidence>
<dbReference type="GO" id="GO:0016787">
    <property type="term" value="F:hydrolase activity"/>
    <property type="evidence" value="ECO:0007669"/>
    <property type="project" value="UniProtKB-KW"/>
</dbReference>
<dbReference type="CDD" id="cd03424">
    <property type="entry name" value="NUDIX_ADPRase_Nudt5_UGPPase_Nudt14"/>
    <property type="match status" value="1"/>
</dbReference>
<keyword evidence="1" id="KW-0378">Hydrolase</keyword>
<feature type="domain" description="Nudix hydrolase" evidence="2">
    <location>
        <begin position="25"/>
        <end position="168"/>
    </location>
</feature>
<organism evidence="3 4">
    <name type="scientific">Stenotrophobium rhamnosiphilum</name>
    <dbReference type="NCBI Taxonomy" id="2029166"/>
    <lineage>
        <taxon>Bacteria</taxon>
        <taxon>Pseudomonadati</taxon>
        <taxon>Pseudomonadota</taxon>
        <taxon>Gammaproteobacteria</taxon>
        <taxon>Nevskiales</taxon>
        <taxon>Nevskiaceae</taxon>
        <taxon>Stenotrophobium</taxon>
    </lineage>
</organism>
<proteinExistence type="predicted"/>
<dbReference type="Gene3D" id="3.90.79.10">
    <property type="entry name" value="Nucleoside Triphosphate Pyrophosphohydrolase"/>
    <property type="match status" value="1"/>
</dbReference>
<dbReference type="GO" id="GO:0019693">
    <property type="term" value="P:ribose phosphate metabolic process"/>
    <property type="evidence" value="ECO:0007669"/>
    <property type="project" value="TreeGrafter"/>
</dbReference>
<evidence type="ECO:0000256" key="1">
    <source>
        <dbReference type="ARBA" id="ARBA00022801"/>
    </source>
</evidence>
<sequence length="172" mass="18859">MIETLYQGKFVKLSKSGTWEYAERVNSTGAGFILAVTPDKELVLVEQYRVPMQARTIELPAGIIGDEGNDGEAVEASAIRELEEETGFRAARAEILFSGPVAPGLASEMLYLVRTYDLVRVGAGGGVDNENITVHIVPLTQIDDWLAAKGREGLLIEPRIYAALYFLLREKS</sequence>
<evidence type="ECO:0000259" key="2">
    <source>
        <dbReference type="PROSITE" id="PS51462"/>
    </source>
</evidence>
<comment type="caution">
    <text evidence="3">The sequence shown here is derived from an EMBL/GenBank/DDBJ whole genome shotgun (WGS) entry which is preliminary data.</text>
</comment>
<dbReference type="InterPro" id="IPR000086">
    <property type="entry name" value="NUDIX_hydrolase_dom"/>
</dbReference>
<dbReference type="PANTHER" id="PTHR11839">
    <property type="entry name" value="UDP/ADP-SUGAR PYROPHOSPHATASE"/>
    <property type="match status" value="1"/>
</dbReference>
<keyword evidence="4" id="KW-1185">Reference proteome</keyword>
<evidence type="ECO:0000313" key="3">
    <source>
        <dbReference type="EMBL" id="PTU31726.1"/>
    </source>
</evidence>
<dbReference type="AlphaFoldDB" id="A0A2T5MGM0"/>
<dbReference type="PANTHER" id="PTHR11839:SF1">
    <property type="entry name" value="ADP-SUGAR PYROPHOSPHATASE"/>
    <property type="match status" value="1"/>
</dbReference>
<dbReference type="EMBL" id="QANS01000003">
    <property type="protein sequence ID" value="PTU31726.1"/>
    <property type="molecule type" value="Genomic_DNA"/>
</dbReference>
<gene>
    <name evidence="3" type="ORF">CJD38_10505</name>
</gene>
<dbReference type="InterPro" id="IPR015797">
    <property type="entry name" value="NUDIX_hydrolase-like_dom_sf"/>
</dbReference>
<dbReference type="GO" id="GO:0006753">
    <property type="term" value="P:nucleoside phosphate metabolic process"/>
    <property type="evidence" value="ECO:0007669"/>
    <property type="project" value="TreeGrafter"/>
</dbReference>
<dbReference type="RefSeq" id="WP_107940277.1">
    <property type="nucleotide sequence ID" value="NZ_QANS01000003.1"/>
</dbReference>
<protein>
    <submittedName>
        <fullName evidence="3">DNA mismatch repair protein MutT</fullName>
    </submittedName>
</protein>
<reference evidence="3 4" key="1">
    <citation type="submission" date="2018-04" db="EMBL/GenBank/DDBJ databases">
        <title>Novel species isolated from glacier.</title>
        <authorList>
            <person name="Liu Q."/>
            <person name="Xin Y.-H."/>
        </authorList>
    </citation>
    <scope>NUCLEOTIDE SEQUENCE [LARGE SCALE GENOMIC DNA]</scope>
    <source>
        <strain evidence="3 4">GT1R17</strain>
    </source>
</reference>